<reference evidence="1" key="1">
    <citation type="submission" date="2020-04" db="EMBL/GenBank/DDBJ databases">
        <title>Tenacibaculum mesophilum bac2.</title>
        <authorList>
            <person name="Li M."/>
        </authorList>
    </citation>
    <scope>NUCLEOTIDE SEQUENCE</scope>
    <source>
        <strain evidence="1">Bac2</strain>
    </source>
</reference>
<name>A0AAE9ML98_9FLAO</name>
<dbReference type="AlphaFoldDB" id="A0AAE9ML98"/>
<accession>A0AAE9ML98</accession>
<proteinExistence type="predicted"/>
<sequence length="177" mass="20127">MGKKLYNSVKTLLLTCFIVVLYNCSSNEEEECLKTITIPQLYWVGNQSYRYDIEQEVPCDLELITEPVNIEPPSLENFTYELLSFEYISNTGNNTSKLAFEVKLNNLNSYSVKGIPYFTMSIDGVEFSTTYAEFLSPSCESILANSSCTVSVEIEENRDIGFANSVEILEVEYYLTN</sequence>
<evidence type="ECO:0000313" key="1">
    <source>
        <dbReference type="EMBL" id="UTD14079.1"/>
    </source>
</evidence>
<dbReference type="EMBL" id="CP050861">
    <property type="protein sequence ID" value="UTD14079.1"/>
    <property type="molecule type" value="Genomic_DNA"/>
</dbReference>
<gene>
    <name evidence="1" type="ORF">HER15_00710</name>
</gene>
<dbReference type="RefSeq" id="WP_047789050.1">
    <property type="nucleotide sequence ID" value="NZ_CP050861.1"/>
</dbReference>
<evidence type="ECO:0000313" key="2">
    <source>
        <dbReference type="Proteomes" id="UP001056837"/>
    </source>
</evidence>
<organism evidence="1 2">
    <name type="scientific">Tenacibaculum mesophilum</name>
    <dbReference type="NCBI Taxonomy" id="104268"/>
    <lineage>
        <taxon>Bacteria</taxon>
        <taxon>Pseudomonadati</taxon>
        <taxon>Bacteroidota</taxon>
        <taxon>Flavobacteriia</taxon>
        <taxon>Flavobacteriales</taxon>
        <taxon>Flavobacteriaceae</taxon>
        <taxon>Tenacibaculum</taxon>
    </lineage>
</organism>
<dbReference type="Proteomes" id="UP001056837">
    <property type="component" value="Chromosome"/>
</dbReference>
<protein>
    <submittedName>
        <fullName evidence="1">Uncharacterized protein</fullName>
    </submittedName>
</protein>